<dbReference type="Proteomes" id="UP000037558">
    <property type="component" value="Unassembled WGS sequence"/>
</dbReference>
<accession>A0A0M0L900</accession>
<comment type="caution">
    <text evidence="1">The sequence shown here is derived from an EMBL/GenBank/DDBJ whole genome shotgun (WGS) entry which is preliminary data.</text>
</comment>
<proteinExistence type="predicted"/>
<protein>
    <submittedName>
        <fullName evidence="1">Uncharacterized protein</fullName>
    </submittedName>
</protein>
<reference evidence="2" key="1">
    <citation type="submission" date="2015-08" db="EMBL/GenBank/DDBJ databases">
        <title>Fjat-14210 dsm16467.</title>
        <authorList>
            <person name="Liu B."/>
            <person name="Wang J."/>
            <person name="Zhu Y."/>
            <person name="Liu G."/>
            <person name="Chen Q."/>
            <person name="Chen Z."/>
            <person name="Lan J."/>
            <person name="Che J."/>
            <person name="Ge C."/>
            <person name="Shi H."/>
            <person name="Pan Z."/>
            <person name="Liu X."/>
        </authorList>
    </citation>
    <scope>NUCLEOTIDE SEQUENCE [LARGE SCALE GENOMIC DNA]</scope>
    <source>
        <strain evidence="2">DSM 16467</strain>
    </source>
</reference>
<organism evidence="1 2">
    <name type="scientific">Priestia koreensis</name>
    <dbReference type="NCBI Taxonomy" id="284581"/>
    <lineage>
        <taxon>Bacteria</taxon>
        <taxon>Bacillati</taxon>
        <taxon>Bacillota</taxon>
        <taxon>Bacilli</taxon>
        <taxon>Bacillales</taxon>
        <taxon>Bacillaceae</taxon>
        <taxon>Priestia</taxon>
    </lineage>
</organism>
<name>A0A0M0L900_9BACI</name>
<dbReference type="EMBL" id="LILC01000007">
    <property type="protein sequence ID" value="KOO47499.1"/>
    <property type="molecule type" value="Genomic_DNA"/>
</dbReference>
<dbReference type="PATRIC" id="fig|284581.3.peg.4479"/>
<evidence type="ECO:0000313" key="2">
    <source>
        <dbReference type="Proteomes" id="UP000037558"/>
    </source>
</evidence>
<evidence type="ECO:0000313" key="1">
    <source>
        <dbReference type="EMBL" id="KOO47499.1"/>
    </source>
</evidence>
<keyword evidence="2" id="KW-1185">Reference proteome</keyword>
<gene>
    <name evidence="1" type="ORF">AMD01_05495</name>
</gene>
<sequence length="80" mass="9122">MVHSNRLVKASPLIDRISIETSFLTFGNYAVNVPCDIHKGAYTLSWSHTFVIKGTTYTMTAEEMGYQKYFDEWKALGILN</sequence>
<dbReference type="AlphaFoldDB" id="A0A0M0L900"/>